<dbReference type="InterPro" id="IPR011009">
    <property type="entry name" value="Kinase-like_dom_sf"/>
</dbReference>
<evidence type="ECO:0000259" key="2">
    <source>
        <dbReference type="PROSITE" id="PS50011"/>
    </source>
</evidence>
<reference evidence="3" key="1">
    <citation type="journal article" date="2011" name="Genome Res.">
        <title>Deep small RNA sequencing from the nematode Ascaris reveals conservation, functional diversification, and novel developmental profiles.</title>
        <authorList>
            <person name="Wang J."/>
            <person name="Czech B."/>
            <person name="Crunk A."/>
            <person name="Wallace A."/>
            <person name="Mitreva M."/>
            <person name="Hannon G.J."/>
            <person name="Davis R.E."/>
        </authorList>
    </citation>
    <scope>NUCLEOTIDE SEQUENCE</scope>
</reference>
<evidence type="ECO:0000256" key="1">
    <source>
        <dbReference type="SAM" id="MobiDB-lite"/>
    </source>
</evidence>
<dbReference type="SUPFAM" id="SSF56112">
    <property type="entry name" value="Protein kinase-like (PK-like)"/>
    <property type="match status" value="1"/>
</dbReference>
<dbReference type="PROSITE" id="PS50011">
    <property type="entry name" value="PROTEIN_KINASE_DOM"/>
    <property type="match status" value="1"/>
</dbReference>
<dbReference type="Gene3D" id="1.10.510.10">
    <property type="entry name" value="Transferase(Phosphotransferase) domain 1"/>
    <property type="match status" value="1"/>
</dbReference>
<dbReference type="AlphaFoldDB" id="F1L4M2"/>
<keyword evidence="3" id="KW-0808">Transferase</keyword>
<dbReference type="SMART" id="SM00220">
    <property type="entry name" value="S_TKc"/>
    <property type="match status" value="1"/>
</dbReference>
<dbReference type="PANTHER" id="PTHR11909">
    <property type="entry name" value="CASEIN KINASE-RELATED"/>
    <property type="match status" value="1"/>
</dbReference>
<dbReference type="EMBL" id="JI171260">
    <property type="protein sequence ID" value="ADY45076.1"/>
    <property type="molecule type" value="mRNA"/>
</dbReference>
<feature type="region of interest" description="Disordered" evidence="1">
    <location>
        <begin position="422"/>
        <end position="479"/>
    </location>
</feature>
<dbReference type="InterPro" id="IPR050235">
    <property type="entry name" value="CK1_Ser-Thr_kinase"/>
</dbReference>
<sequence>MAAQNAPAAPPRPSPVGQTSDKEAEQKSVRQRRSIIATLLRSTKKKAKRSIRPERYSKRKMDEARRMATKDLSCVKPAQRRTTSAISAPMMAPTSAMRSINIADEGSVSVDEKHALAEHLRSIAPFNKRWQVTETINEGTYGVVFAVKDVETGVRGVIKVAKSVGDDAGNQTAEWEAFILEKIYNQNPNASIVRLLDKGVLADQNGEAMQFMVLEKAEIAILDYLNEFTGIERKLKVTQASLQLLKGIHDMHREGLLHRDLKPDNMGILSREQPFVVLFDLGMTRMYTDELGQIRVPRTTCPFRGTPEWASGWAQKGREQSRFDDLIGWLYVCCELYDSSPTTVQPLPWTYRRSNKILALLKTNHCPAFILLNRAPRQFYAINTYLMSVNRNTTPNYRFIADKLKQAIDELEIALRKEKGTAASMSKPDVKSTIHPKSSRRKGAKKFDTHTSKAKDGEKSSQEENDFKESVASQIVFDN</sequence>
<protein>
    <submittedName>
        <fullName evidence="3">Tau-tubulin kinase 1</fullName>
    </submittedName>
</protein>
<feature type="domain" description="Protein kinase" evidence="2">
    <location>
        <begin position="130"/>
        <end position="438"/>
    </location>
</feature>
<dbReference type="Pfam" id="PF00069">
    <property type="entry name" value="Pkinase"/>
    <property type="match status" value="1"/>
</dbReference>
<keyword evidence="3" id="KW-0418">Kinase</keyword>
<evidence type="ECO:0000313" key="3">
    <source>
        <dbReference type="EMBL" id="ADY45076.1"/>
    </source>
</evidence>
<dbReference type="InterPro" id="IPR000719">
    <property type="entry name" value="Prot_kinase_dom"/>
</dbReference>
<accession>F1L4M2</accession>
<dbReference type="GO" id="GO:0005524">
    <property type="term" value="F:ATP binding"/>
    <property type="evidence" value="ECO:0007669"/>
    <property type="project" value="InterPro"/>
</dbReference>
<organism evidence="3">
    <name type="scientific">Ascaris suum</name>
    <name type="common">Pig roundworm</name>
    <name type="synonym">Ascaris lumbricoides</name>
    <dbReference type="NCBI Taxonomy" id="6253"/>
    <lineage>
        <taxon>Eukaryota</taxon>
        <taxon>Metazoa</taxon>
        <taxon>Ecdysozoa</taxon>
        <taxon>Nematoda</taxon>
        <taxon>Chromadorea</taxon>
        <taxon>Rhabditida</taxon>
        <taxon>Spirurina</taxon>
        <taxon>Ascaridomorpha</taxon>
        <taxon>Ascaridoidea</taxon>
        <taxon>Ascarididae</taxon>
        <taxon>Ascaris</taxon>
    </lineage>
</organism>
<feature type="region of interest" description="Disordered" evidence="1">
    <location>
        <begin position="1"/>
        <end position="67"/>
    </location>
</feature>
<feature type="compositionally biased region" description="Basic and acidic residues" evidence="1">
    <location>
        <begin position="445"/>
        <end position="469"/>
    </location>
</feature>
<proteinExistence type="evidence at transcript level"/>
<name>F1L4M2_ASCSU</name>
<feature type="compositionally biased region" description="Basic and acidic residues" evidence="1">
    <location>
        <begin position="51"/>
        <end position="67"/>
    </location>
</feature>
<dbReference type="GO" id="GO:0004672">
    <property type="term" value="F:protein kinase activity"/>
    <property type="evidence" value="ECO:0007669"/>
    <property type="project" value="InterPro"/>
</dbReference>